<keyword evidence="1" id="KW-0812">Transmembrane</keyword>
<keyword evidence="1" id="KW-1133">Transmembrane helix</keyword>
<feature type="transmembrane region" description="Helical" evidence="1">
    <location>
        <begin position="125"/>
        <end position="146"/>
    </location>
</feature>
<dbReference type="NCBIfam" id="NF041644">
    <property type="entry name" value="CBO0543_fam"/>
    <property type="match status" value="1"/>
</dbReference>
<evidence type="ECO:0000256" key="1">
    <source>
        <dbReference type="SAM" id="Phobius"/>
    </source>
</evidence>
<proteinExistence type="predicted"/>
<dbReference type="OrthoDB" id="1679483at2"/>
<sequence length="192" mass="22290">MSDSGVSTTIELQKLLTQLRISEWLESDLFHFRWFFLIGVFVFATLVWCKLVDKSRLPEITLHAAITAAITLILDEIGEELTLWEYPADIIAIFPPLSAVDLASLPMIYSIIYQNCTTWKSFWKATVIMAVIFCFILEPLLVWSGFYQLLKWRYYYGFPIYIFMAVSIKWLVMKIYAAAEKSKQSTGLEEKE</sequence>
<keyword evidence="3" id="KW-1185">Reference proteome</keyword>
<evidence type="ECO:0000313" key="3">
    <source>
        <dbReference type="Proteomes" id="UP000295063"/>
    </source>
</evidence>
<keyword evidence="1" id="KW-0472">Membrane</keyword>
<feature type="transmembrane region" description="Helical" evidence="1">
    <location>
        <begin position="30"/>
        <end position="48"/>
    </location>
</feature>
<dbReference type="EMBL" id="SLUI01000002">
    <property type="protein sequence ID" value="TCL39206.1"/>
    <property type="molecule type" value="Genomic_DNA"/>
</dbReference>
<evidence type="ECO:0000313" key="2">
    <source>
        <dbReference type="EMBL" id="TCL39206.1"/>
    </source>
</evidence>
<dbReference type="RefSeq" id="WP_132075365.1">
    <property type="nucleotide sequence ID" value="NZ_SLUI01000002.1"/>
</dbReference>
<organism evidence="2 3">
    <name type="scientific">Anaerospora hongkongensis</name>
    <dbReference type="NCBI Taxonomy" id="244830"/>
    <lineage>
        <taxon>Bacteria</taxon>
        <taxon>Bacillati</taxon>
        <taxon>Bacillota</taxon>
        <taxon>Negativicutes</taxon>
        <taxon>Selenomonadales</taxon>
        <taxon>Sporomusaceae</taxon>
        <taxon>Anaerospora</taxon>
    </lineage>
</organism>
<feature type="transmembrane region" description="Helical" evidence="1">
    <location>
        <begin position="90"/>
        <end position="113"/>
    </location>
</feature>
<name>A0A4R1Q984_9FIRM</name>
<evidence type="ECO:0008006" key="4">
    <source>
        <dbReference type="Google" id="ProtNLM"/>
    </source>
</evidence>
<dbReference type="AlphaFoldDB" id="A0A4R1Q984"/>
<dbReference type="InterPro" id="IPR048147">
    <property type="entry name" value="CBO0543-like"/>
</dbReference>
<gene>
    <name evidence="2" type="ORF">EV210_102116</name>
</gene>
<accession>A0A4R1Q984</accession>
<dbReference type="Proteomes" id="UP000295063">
    <property type="component" value="Unassembled WGS sequence"/>
</dbReference>
<reference evidence="2 3" key="1">
    <citation type="submission" date="2019-03" db="EMBL/GenBank/DDBJ databases">
        <title>Genomic Encyclopedia of Type Strains, Phase IV (KMG-IV): sequencing the most valuable type-strain genomes for metagenomic binning, comparative biology and taxonomic classification.</title>
        <authorList>
            <person name="Goeker M."/>
        </authorList>
    </citation>
    <scope>NUCLEOTIDE SEQUENCE [LARGE SCALE GENOMIC DNA]</scope>
    <source>
        <strain evidence="2 3">DSM 15969</strain>
    </source>
</reference>
<comment type="caution">
    <text evidence="2">The sequence shown here is derived from an EMBL/GenBank/DDBJ whole genome shotgun (WGS) entry which is preliminary data.</text>
</comment>
<feature type="transmembrane region" description="Helical" evidence="1">
    <location>
        <begin position="152"/>
        <end position="172"/>
    </location>
</feature>
<protein>
    <recommendedName>
        <fullName evidence="4">Transmembrane protein</fullName>
    </recommendedName>
</protein>